<evidence type="ECO:0000256" key="9">
    <source>
        <dbReference type="ARBA" id="ARBA00030520"/>
    </source>
</evidence>
<comment type="catalytic activity">
    <reaction evidence="10">
        <text>tRNA(Leu) + L-leucine + ATP = L-leucyl-tRNA(Leu) + AMP + diphosphate</text>
        <dbReference type="Rhea" id="RHEA:11688"/>
        <dbReference type="Rhea" id="RHEA-COMP:9613"/>
        <dbReference type="Rhea" id="RHEA-COMP:9622"/>
        <dbReference type="ChEBI" id="CHEBI:30616"/>
        <dbReference type="ChEBI" id="CHEBI:33019"/>
        <dbReference type="ChEBI" id="CHEBI:57427"/>
        <dbReference type="ChEBI" id="CHEBI:78442"/>
        <dbReference type="ChEBI" id="CHEBI:78494"/>
        <dbReference type="ChEBI" id="CHEBI:456215"/>
        <dbReference type="EC" id="6.1.1.4"/>
    </reaction>
</comment>
<feature type="domain" description="Aminoacyl-tRNA synthetase class Ia" evidence="12">
    <location>
        <begin position="456"/>
        <end position="615"/>
    </location>
</feature>
<evidence type="ECO:0000256" key="3">
    <source>
        <dbReference type="ARBA" id="ARBA00013164"/>
    </source>
</evidence>
<reference evidence="15 16" key="1">
    <citation type="submission" date="2015-10" db="EMBL/GenBank/DDBJ databases">
        <title>Draft genomes sequences of Candida glabrata isolates 1A, 1B, 2A, 2B, 3A and 3B.</title>
        <authorList>
            <person name="Haavelsrud O.E."/>
            <person name="Gaustad P."/>
        </authorList>
    </citation>
    <scope>NUCLEOTIDE SEQUENCE [LARGE SCALE GENOMIC DNA]</scope>
    <source>
        <strain evidence="15">910700640</strain>
    </source>
</reference>
<dbReference type="FunFam" id="3.40.50.620:FF:000100">
    <property type="entry name" value="probable leucine--tRNA ligase, mitochondrial"/>
    <property type="match status" value="1"/>
</dbReference>
<evidence type="ECO:0000259" key="14">
    <source>
        <dbReference type="Pfam" id="PF13603"/>
    </source>
</evidence>
<dbReference type="GO" id="GO:0006397">
    <property type="term" value="P:mRNA processing"/>
    <property type="evidence" value="ECO:0007669"/>
    <property type="project" value="EnsemblFungi"/>
</dbReference>
<dbReference type="VEuPathDB" id="FungiDB:GVI51_H04895"/>
<dbReference type="PROSITE" id="PS00178">
    <property type="entry name" value="AA_TRNA_LIGASE_I"/>
    <property type="match status" value="1"/>
</dbReference>
<protein>
    <recommendedName>
        <fullName evidence="3">leucine--tRNA ligase</fullName>
        <ecNumber evidence="3">6.1.1.4</ecNumber>
    </recommendedName>
    <alternativeName>
        <fullName evidence="9">Leucyl-tRNA synthetase</fullName>
    </alternativeName>
</protein>
<dbReference type="Gene3D" id="3.40.50.620">
    <property type="entry name" value="HUPs"/>
    <property type="match status" value="2"/>
</dbReference>
<evidence type="ECO:0000259" key="13">
    <source>
        <dbReference type="Pfam" id="PF09334"/>
    </source>
</evidence>
<name>A0A0W0EQQ1_CANGB</name>
<evidence type="ECO:0000256" key="6">
    <source>
        <dbReference type="ARBA" id="ARBA00022840"/>
    </source>
</evidence>
<evidence type="ECO:0000256" key="2">
    <source>
        <dbReference type="ARBA" id="ARBA00005594"/>
    </source>
</evidence>
<dbReference type="NCBIfam" id="TIGR00396">
    <property type="entry name" value="leuS_bact"/>
    <property type="match status" value="1"/>
</dbReference>
<dbReference type="VEuPathDB" id="FungiDB:CAGL0H05049g"/>
<dbReference type="SUPFAM" id="SSF47323">
    <property type="entry name" value="Anticodon-binding domain of a subclass of class I aminoacyl-tRNA synthetases"/>
    <property type="match status" value="1"/>
</dbReference>
<dbReference type="GO" id="GO:0000372">
    <property type="term" value="P:Group I intron splicing"/>
    <property type="evidence" value="ECO:0007669"/>
    <property type="project" value="EnsemblFungi"/>
</dbReference>
<evidence type="ECO:0000256" key="11">
    <source>
        <dbReference type="RuleBase" id="RU363035"/>
    </source>
</evidence>
<dbReference type="InterPro" id="IPR015413">
    <property type="entry name" value="Methionyl/Leucyl_tRNA_Synth"/>
</dbReference>
<evidence type="ECO:0000256" key="8">
    <source>
        <dbReference type="ARBA" id="ARBA00023146"/>
    </source>
</evidence>
<proteinExistence type="inferred from homology"/>
<dbReference type="InterPro" id="IPR009008">
    <property type="entry name" value="Val/Leu/Ile-tRNA-synth_edit"/>
</dbReference>
<dbReference type="FunFam" id="1.10.730.10:FF:000002">
    <property type="entry name" value="Leucine--tRNA ligase"/>
    <property type="match status" value="1"/>
</dbReference>
<dbReference type="VEuPathDB" id="FungiDB:GWK60_H04961"/>
<evidence type="ECO:0000259" key="12">
    <source>
        <dbReference type="Pfam" id="PF00133"/>
    </source>
</evidence>
<dbReference type="PANTHER" id="PTHR43740">
    <property type="entry name" value="LEUCYL-TRNA SYNTHETASE"/>
    <property type="match status" value="1"/>
</dbReference>
<evidence type="ECO:0000256" key="4">
    <source>
        <dbReference type="ARBA" id="ARBA00022598"/>
    </source>
</evidence>
<dbReference type="Gene3D" id="1.10.730.10">
    <property type="entry name" value="Isoleucyl-tRNA Synthetase, Domain 1"/>
    <property type="match status" value="1"/>
</dbReference>
<dbReference type="CDD" id="cd00812">
    <property type="entry name" value="LeuRS_core"/>
    <property type="match status" value="1"/>
</dbReference>
<dbReference type="InterPro" id="IPR002300">
    <property type="entry name" value="aa-tRNA-synth_Ia"/>
</dbReference>
<dbReference type="VEuPathDB" id="FungiDB:B1J91_H05049g"/>
<dbReference type="SUPFAM" id="SSF52374">
    <property type="entry name" value="Nucleotidylyl transferase"/>
    <property type="match status" value="1"/>
</dbReference>
<evidence type="ECO:0000313" key="16">
    <source>
        <dbReference type="Proteomes" id="UP000054886"/>
    </source>
</evidence>
<dbReference type="GO" id="GO:0032543">
    <property type="term" value="P:mitochondrial translation"/>
    <property type="evidence" value="ECO:0007669"/>
    <property type="project" value="EnsemblFungi"/>
</dbReference>
<keyword evidence="4 11" id="KW-0436">Ligase</keyword>
<dbReference type="InterPro" id="IPR009080">
    <property type="entry name" value="tRNAsynth_Ia_anticodon-bd"/>
</dbReference>
<dbReference type="Pfam" id="PF00133">
    <property type="entry name" value="tRNA-synt_1"/>
    <property type="match status" value="1"/>
</dbReference>
<dbReference type="EMBL" id="LLZZ01000171">
    <property type="protein sequence ID" value="KTA96612.1"/>
    <property type="molecule type" value="Genomic_DNA"/>
</dbReference>
<dbReference type="SUPFAM" id="SSF50677">
    <property type="entry name" value="ValRS/IleRS/LeuRS editing domain"/>
    <property type="match status" value="1"/>
</dbReference>
<feature type="domain" description="Leucyl-tRNA synthetase editing" evidence="14">
    <location>
        <begin position="258"/>
        <end position="441"/>
    </location>
</feature>
<sequence>MLVKIWPSQRSIVRIAAAGLQNSRSVHSGQTISERLVEIGEKWKSKTLEGVPRNARVPFIPIKENDKRDMYILSMFPYPSGMLHMGHLRVYVISDTLNRFYQQRGYNVIHPMGWDAFGLPAENAAIERGIDPSEWTKQNIKKMKEQMNDMLANFNWEREVTTCDPEYYKFTQWLFLQLYKNGLAYRKDAEINWDPVDKTVLANEQVDANGRSWRSGAIVEKKKLTQWFLGITKFVDQLRDDLKYLEEWPNKVKTMQNNWIGSSTGMEVNFKLNKKIGKFENVTVFTTRAETLFSVEYVVLATDHPITQHYAKQKSDLREFLHKLPELPEDTKAGYRISDLTVENPITHELIPVFVAPYVISGYGDLPAAVMGCPAHDLRDYEFRKINLNTNEEPFGCIIPDLSRLGQDSIPYTSKSGTMNERCGKYVGWDVNATRDAISTELENKNLGKRTTRYRIKDWLISRQRYWGSPIPIIHCNNCGIVPVPEEDLPVTLPYVQGLHQKGNPLSNISDFVNTECPRCHNSAKRETDTMDTFIDSSWYFFRYIDAHNKVLPFSPEKANKSMPVDIYIGGVEHAILHLLYSRFISKFLSSIGMWDRGISHGEPFKKLVTQGMVQGKTLIDPETGKFLTPNDIDYLSNSSTPKIKGKNIAPILKYEKMSKSKYNGADPNECISKHGPDATRAHILFQSPISDALRWDEEKIVGIERWLDKILQLCMSFASNPDKIVGMTGIPPDQYNTDEITLYNNVSKMVNSITKSFSQNLSLNTVISDYMKLTTLLENAKKNTKIRDTVTINYVKDLIKCIYPVVPSIAEEASCILQTHLNVNVNIYEWPTAREVIKSSLMNLKIFINGKMRFMYATDQSISKLDDMSLLKLLSKTEDGARLIPAKKLKQIIRKKDLISLIFEKQ</sequence>
<evidence type="ECO:0000256" key="10">
    <source>
        <dbReference type="ARBA" id="ARBA00047469"/>
    </source>
</evidence>
<evidence type="ECO:0000313" key="15">
    <source>
        <dbReference type="EMBL" id="KTA96612.1"/>
    </source>
</evidence>
<dbReference type="EC" id="6.1.1.4" evidence="3"/>
<dbReference type="AlphaFoldDB" id="A0A0W0EQQ1"/>
<feature type="domain" description="Methionyl/Leucyl tRNA synthetase" evidence="13">
    <location>
        <begin position="71"/>
        <end position="208"/>
    </location>
</feature>
<keyword evidence="8 11" id="KW-0030">Aminoacyl-tRNA synthetase</keyword>
<comment type="subcellular location">
    <subcellularLocation>
        <location evidence="1">Mitochondrion matrix</location>
    </subcellularLocation>
</comment>
<dbReference type="GO" id="GO:0002161">
    <property type="term" value="F:aminoacyl-tRNA deacylase activity"/>
    <property type="evidence" value="ECO:0007669"/>
    <property type="project" value="InterPro"/>
</dbReference>
<gene>
    <name evidence="15" type="ORF">AO440_002108</name>
</gene>
<organism evidence="15 16">
    <name type="scientific">Candida glabrata</name>
    <name type="common">Yeast</name>
    <name type="synonym">Torulopsis glabrata</name>
    <dbReference type="NCBI Taxonomy" id="5478"/>
    <lineage>
        <taxon>Eukaryota</taxon>
        <taxon>Fungi</taxon>
        <taxon>Dikarya</taxon>
        <taxon>Ascomycota</taxon>
        <taxon>Saccharomycotina</taxon>
        <taxon>Saccharomycetes</taxon>
        <taxon>Saccharomycetales</taxon>
        <taxon>Saccharomycetaceae</taxon>
        <taxon>Nakaseomyces</taxon>
    </lineage>
</organism>
<dbReference type="InterPro" id="IPR002302">
    <property type="entry name" value="Leu-tRNA-ligase"/>
</dbReference>
<keyword evidence="6 11" id="KW-0067">ATP-binding</keyword>
<dbReference type="InterPro" id="IPR025709">
    <property type="entry name" value="Leu_tRNA-synth_edit"/>
</dbReference>
<dbReference type="Pfam" id="PF09334">
    <property type="entry name" value="tRNA-synt_1g"/>
    <property type="match status" value="1"/>
</dbReference>
<evidence type="ECO:0000256" key="5">
    <source>
        <dbReference type="ARBA" id="ARBA00022741"/>
    </source>
</evidence>
<dbReference type="GO" id="GO:0097157">
    <property type="term" value="F:pre-mRNA intronic binding"/>
    <property type="evidence" value="ECO:0007669"/>
    <property type="project" value="EnsemblFungi"/>
</dbReference>
<dbReference type="GO" id="GO:0005759">
    <property type="term" value="C:mitochondrial matrix"/>
    <property type="evidence" value="ECO:0007669"/>
    <property type="project" value="UniProtKB-SubCell"/>
</dbReference>
<evidence type="ECO:0000256" key="7">
    <source>
        <dbReference type="ARBA" id="ARBA00022917"/>
    </source>
</evidence>
<dbReference type="Proteomes" id="UP000054886">
    <property type="component" value="Unassembled WGS sequence"/>
</dbReference>
<comment type="caution">
    <text evidence="15">The sequence shown here is derived from an EMBL/GenBank/DDBJ whole genome shotgun (WGS) entry which is preliminary data.</text>
</comment>
<accession>A0A0W0EQQ1</accession>
<dbReference type="GO" id="GO:0006429">
    <property type="term" value="P:leucyl-tRNA aminoacylation"/>
    <property type="evidence" value="ECO:0007669"/>
    <property type="project" value="EnsemblFungi"/>
</dbReference>
<dbReference type="InterPro" id="IPR014729">
    <property type="entry name" value="Rossmann-like_a/b/a_fold"/>
</dbReference>
<dbReference type="FunFam" id="3.40.50.620:FF:000003">
    <property type="entry name" value="Leucine--tRNA ligase"/>
    <property type="match status" value="1"/>
</dbReference>
<evidence type="ECO:0000256" key="1">
    <source>
        <dbReference type="ARBA" id="ARBA00004305"/>
    </source>
</evidence>
<dbReference type="PANTHER" id="PTHR43740:SF2">
    <property type="entry name" value="LEUCINE--TRNA LIGASE, MITOCHONDRIAL"/>
    <property type="match status" value="1"/>
</dbReference>
<dbReference type="GO" id="GO:0004823">
    <property type="term" value="F:leucine-tRNA ligase activity"/>
    <property type="evidence" value="ECO:0007669"/>
    <property type="project" value="UniProtKB-EC"/>
</dbReference>
<dbReference type="PRINTS" id="PR00985">
    <property type="entry name" value="TRNASYNTHLEU"/>
</dbReference>
<keyword evidence="7 11" id="KW-0648">Protein biosynthesis</keyword>
<dbReference type="InterPro" id="IPR001412">
    <property type="entry name" value="aa-tRNA-synth_I_CS"/>
</dbReference>
<dbReference type="Pfam" id="PF13603">
    <property type="entry name" value="tRNA-synt_1_2"/>
    <property type="match status" value="1"/>
</dbReference>
<dbReference type="GO" id="GO:0005524">
    <property type="term" value="F:ATP binding"/>
    <property type="evidence" value="ECO:0007669"/>
    <property type="project" value="UniProtKB-KW"/>
</dbReference>
<keyword evidence="5 11" id="KW-0547">Nucleotide-binding</keyword>
<comment type="similarity">
    <text evidence="2 11">Belongs to the class-I aminoacyl-tRNA synthetase family.</text>
</comment>